<dbReference type="GO" id="GO:0006508">
    <property type="term" value="P:proteolysis"/>
    <property type="evidence" value="ECO:0007669"/>
    <property type="project" value="UniProtKB-KW"/>
</dbReference>
<dbReference type="SUPFAM" id="SSF52743">
    <property type="entry name" value="Subtilisin-like"/>
    <property type="match status" value="1"/>
</dbReference>
<evidence type="ECO:0000259" key="4">
    <source>
        <dbReference type="Pfam" id="PF00082"/>
    </source>
</evidence>
<sequence length="323" mass="35474">MDVVERILRYLKSIPGKGILFSNHGNLKVERYIDADWAGSKDDRRSTSGYFTFVGGNLVTWRSKKQPIVARSSAEAEFKGIALGVSPVVTSFSSRVPNLPSPAILKPDIIQPGVNILATWPFHLNNSTDSKSTFKIMSGTSMSCSHLSGVAALLKSSHRHWSPAAIKSSIMTFVDLINLEQKLIVDETLHPVDIFTIGYSDTQVGIIAHKTIKCSKISIIPKGELNYPSFSVVLGSPQTFTRTVKNVGEANSSYAVMVNLPEGVDIKVQPNKLYFSKANQKETYSVTFSCIEIGNETSTYVQGFLQWVSAKHTVRSPILVNFA</sequence>
<dbReference type="EMBL" id="QZWG01000005">
    <property type="protein sequence ID" value="RZC11809.1"/>
    <property type="molecule type" value="Genomic_DNA"/>
</dbReference>
<feature type="domain" description="Peptidase S8/S53" evidence="4">
    <location>
        <begin position="88"/>
        <end position="172"/>
    </location>
</feature>
<dbReference type="Proteomes" id="UP000289340">
    <property type="component" value="Chromosome 5"/>
</dbReference>
<comment type="subcellular location">
    <subcellularLocation>
        <location evidence="1">Secreted</location>
    </subcellularLocation>
</comment>
<dbReference type="InterPro" id="IPR045051">
    <property type="entry name" value="SBT"/>
</dbReference>
<evidence type="ECO:0000259" key="5">
    <source>
        <dbReference type="Pfam" id="PF17766"/>
    </source>
</evidence>
<dbReference type="Gene3D" id="2.60.40.2310">
    <property type="match status" value="1"/>
</dbReference>
<dbReference type="GO" id="GO:0004252">
    <property type="term" value="F:serine-type endopeptidase activity"/>
    <property type="evidence" value="ECO:0007669"/>
    <property type="project" value="InterPro"/>
</dbReference>
<dbReference type="Pfam" id="PF00082">
    <property type="entry name" value="Peptidase_S8"/>
    <property type="match status" value="1"/>
</dbReference>
<dbReference type="AlphaFoldDB" id="A0A445KLP3"/>
<evidence type="ECO:0000313" key="7">
    <source>
        <dbReference type="Proteomes" id="UP000289340"/>
    </source>
</evidence>
<keyword evidence="6" id="KW-0645">Protease</keyword>
<comment type="caution">
    <text evidence="6">The sequence shown here is derived from an EMBL/GenBank/DDBJ whole genome shotgun (WGS) entry which is preliminary data.</text>
</comment>
<dbReference type="InterPro" id="IPR036852">
    <property type="entry name" value="Peptidase_S8/S53_dom_sf"/>
</dbReference>
<evidence type="ECO:0000313" key="6">
    <source>
        <dbReference type="EMBL" id="RZC11809.1"/>
    </source>
</evidence>
<evidence type="ECO:0000256" key="1">
    <source>
        <dbReference type="ARBA" id="ARBA00004613"/>
    </source>
</evidence>
<dbReference type="PANTHER" id="PTHR10795">
    <property type="entry name" value="PROPROTEIN CONVERTASE SUBTILISIN/KEXIN"/>
    <property type="match status" value="1"/>
</dbReference>
<evidence type="ECO:0000256" key="3">
    <source>
        <dbReference type="ARBA" id="ARBA00022729"/>
    </source>
</evidence>
<dbReference type="Gene3D" id="3.40.50.200">
    <property type="entry name" value="Peptidase S8/S53 domain"/>
    <property type="match status" value="1"/>
</dbReference>
<reference evidence="6 7" key="1">
    <citation type="submission" date="2018-09" db="EMBL/GenBank/DDBJ databases">
        <title>A high-quality reference genome of wild soybean provides a powerful tool to mine soybean genomes.</title>
        <authorList>
            <person name="Xie M."/>
            <person name="Chung C.Y.L."/>
            <person name="Li M.-W."/>
            <person name="Wong F.-L."/>
            <person name="Chan T.-F."/>
            <person name="Lam H.-M."/>
        </authorList>
    </citation>
    <scope>NUCLEOTIDE SEQUENCE [LARGE SCALE GENOMIC DNA]</scope>
    <source>
        <strain evidence="7">cv. W05</strain>
        <tissue evidence="6">Hypocotyl of etiolated seedlings</tissue>
    </source>
</reference>
<keyword evidence="6" id="KW-0378">Hydrolase</keyword>
<feature type="domain" description="Subtilisin-like protease fibronectin type-III" evidence="5">
    <location>
        <begin position="224"/>
        <end position="320"/>
    </location>
</feature>
<comment type="similarity">
    <text evidence="2">Belongs to the peptidase S8 family.</text>
</comment>
<dbReference type="InterPro" id="IPR041469">
    <property type="entry name" value="Subtilisin-like_FN3"/>
</dbReference>
<dbReference type="GO" id="GO:0005576">
    <property type="term" value="C:extracellular region"/>
    <property type="evidence" value="ECO:0007669"/>
    <property type="project" value="UniProtKB-SubCell"/>
</dbReference>
<organism evidence="6 7">
    <name type="scientific">Glycine soja</name>
    <name type="common">Wild soybean</name>
    <dbReference type="NCBI Taxonomy" id="3848"/>
    <lineage>
        <taxon>Eukaryota</taxon>
        <taxon>Viridiplantae</taxon>
        <taxon>Streptophyta</taxon>
        <taxon>Embryophyta</taxon>
        <taxon>Tracheophyta</taxon>
        <taxon>Spermatophyta</taxon>
        <taxon>Magnoliopsida</taxon>
        <taxon>eudicotyledons</taxon>
        <taxon>Gunneridae</taxon>
        <taxon>Pentapetalae</taxon>
        <taxon>rosids</taxon>
        <taxon>fabids</taxon>
        <taxon>Fabales</taxon>
        <taxon>Fabaceae</taxon>
        <taxon>Papilionoideae</taxon>
        <taxon>50 kb inversion clade</taxon>
        <taxon>NPAAA clade</taxon>
        <taxon>indigoferoid/millettioid clade</taxon>
        <taxon>Phaseoleae</taxon>
        <taxon>Glycine</taxon>
        <taxon>Glycine subgen. Soja</taxon>
    </lineage>
</organism>
<proteinExistence type="inferred from homology"/>
<accession>A0A445KLP3</accession>
<gene>
    <name evidence="6" type="ORF">D0Y65_011849</name>
</gene>
<protein>
    <submittedName>
        <fullName evidence="6">Subtilisin-like protease SBT1.2</fullName>
    </submittedName>
</protein>
<dbReference type="InterPro" id="IPR000209">
    <property type="entry name" value="Peptidase_S8/S53_dom"/>
</dbReference>
<name>A0A445KLP3_GLYSO</name>
<keyword evidence="7" id="KW-1185">Reference proteome</keyword>
<dbReference type="Pfam" id="PF17766">
    <property type="entry name" value="fn3_6"/>
    <property type="match status" value="1"/>
</dbReference>
<dbReference type="CDD" id="cd09272">
    <property type="entry name" value="RNase_HI_RT_Ty1"/>
    <property type="match status" value="1"/>
</dbReference>
<keyword evidence="3" id="KW-0732">Signal</keyword>
<evidence type="ECO:0000256" key="2">
    <source>
        <dbReference type="ARBA" id="ARBA00011073"/>
    </source>
</evidence>